<comment type="caution">
    <text evidence="2">The sequence shown here is derived from an EMBL/GenBank/DDBJ whole genome shotgun (WGS) entry which is preliminary data.</text>
</comment>
<evidence type="ECO:0008006" key="4">
    <source>
        <dbReference type="Google" id="ProtNLM"/>
    </source>
</evidence>
<accession>A0A5C6UWU0</accession>
<dbReference type="Proteomes" id="UP000321168">
    <property type="component" value="Unassembled WGS sequence"/>
</dbReference>
<feature type="chain" id="PRO_5022979775" description="Toxin-antitoxin system YwqK family antitoxin" evidence="1">
    <location>
        <begin position="26"/>
        <end position="208"/>
    </location>
</feature>
<dbReference type="OrthoDB" id="6334863at2"/>
<keyword evidence="3" id="KW-1185">Reference proteome</keyword>
<organism evidence="2 3">
    <name type="scientific">Luteibaculum oceani</name>
    <dbReference type="NCBI Taxonomy" id="1294296"/>
    <lineage>
        <taxon>Bacteria</taxon>
        <taxon>Pseudomonadati</taxon>
        <taxon>Bacteroidota</taxon>
        <taxon>Flavobacteriia</taxon>
        <taxon>Flavobacteriales</taxon>
        <taxon>Luteibaculaceae</taxon>
        <taxon>Luteibaculum</taxon>
    </lineage>
</organism>
<dbReference type="Gene3D" id="2.20.110.10">
    <property type="entry name" value="Histone H3 K4-specific methyltransferase SET7/9 N-terminal domain"/>
    <property type="match status" value="1"/>
</dbReference>
<keyword evidence="1" id="KW-0732">Signal</keyword>
<reference evidence="2 3" key="1">
    <citation type="submission" date="2019-08" db="EMBL/GenBank/DDBJ databases">
        <title>Genome of Luteibaculum oceani JCM 18817.</title>
        <authorList>
            <person name="Bowman J.P."/>
        </authorList>
    </citation>
    <scope>NUCLEOTIDE SEQUENCE [LARGE SCALE GENOMIC DNA]</scope>
    <source>
        <strain evidence="2 3">JCM 18817</strain>
    </source>
</reference>
<protein>
    <recommendedName>
        <fullName evidence="4">Toxin-antitoxin system YwqK family antitoxin</fullName>
    </recommendedName>
</protein>
<gene>
    <name evidence="2" type="ORF">FRX97_09295</name>
</gene>
<evidence type="ECO:0000313" key="2">
    <source>
        <dbReference type="EMBL" id="TXC77050.1"/>
    </source>
</evidence>
<name>A0A5C6UWU0_9FLAO</name>
<sequence length="208" mass="23591">MIKLSLVVALVSMGFANGYAQGALAYDQVMFAKDKILDLRTGLPYSGRLEEKYSNGKLKWVSLVKDGKLIGSTKGFYPSGQTHFILTYEDGDLTGVFTEYFSNGELKFQGDISRQSRYGGNDMRGFLYCYYDGDRYKNKYKGKGRIQLMTANGLSPFFNGHMSPNLIEGYRVFENKMVNYGMFIEDSREIVCPEARDPQLSNQNWSPN</sequence>
<dbReference type="SUPFAM" id="SSF82185">
    <property type="entry name" value="Histone H3 K4-specific methyltransferase SET7/9 N-terminal domain"/>
    <property type="match status" value="1"/>
</dbReference>
<dbReference type="EMBL" id="VORB01000008">
    <property type="protein sequence ID" value="TXC77050.1"/>
    <property type="molecule type" value="Genomic_DNA"/>
</dbReference>
<dbReference type="AlphaFoldDB" id="A0A5C6UWU0"/>
<dbReference type="RefSeq" id="WP_147014938.1">
    <property type="nucleotide sequence ID" value="NZ_VORB01000008.1"/>
</dbReference>
<evidence type="ECO:0000256" key="1">
    <source>
        <dbReference type="SAM" id="SignalP"/>
    </source>
</evidence>
<proteinExistence type="predicted"/>
<evidence type="ECO:0000313" key="3">
    <source>
        <dbReference type="Proteomes" id="UP000321168"/>
    </source>
</evidence>
<feature type="signal peptide" evidence="1">
    <location>
        <begin position="1"/>
        <end position="25"/>
    </location>
</feature>